<dbReference type="AlphaFoldDB" id="A0A6J6N5W2"/>
<organism evidence="4">
    <name type="scientific">freshwater metagenome</name>
    <dbReference type="NCBI Taxonomy" id="449393"/>
    <lineage>
        <taxon>unclassified sequences</taxon>
        <taxon>metagenomes</taxon>
        <taxon>ecological metagenomes</taxon>
    </lineage>
</organism>
<evidence type="ECO:0000313" key="4">
    <source>
        <dbReference type="EMBL" id="CAB4680508.1"/>
    </source>
</evidence>
<keyword evidence="2" id="KW-0812">Transmembrane</keyword>
<proteinExistence type="predicted"/>
<name>A0A6J6N5W2_9ZZZZ</name>
<gene>
    <name evidence="4" type="ORF">UFOPK2373_00214</name>
</gene>
<dbReference type="EMBL" id="CAEZXL010000021">
    <property type="protein sequence ID" value="CAB4680508.1"/>
    <property type="molecule type" value="Genomic_DNA"/>
</dbReference>
<feature type="domain" description="Glucose/Sorbosone dehydrogenase" evidence="3">
    <location>
        <begin position="65"/>
        <end position="411"/>
    </location>
</feature>
<accession>A0A6J6N5W2</accession>
<keyword evidence="2" id="KW-0472">Membrane</keyword>
<dbReference type="Pfam" id="PF07995">
    <property type="entry name" value="GSDH"/>
    <property type="match status" value="1"/>
</dbReference>
<protein>
    <submittedName>
        <fullName evidence="4">Unannotated protein</fullName>
    </submittedName>
</protein>
<dbReference type="Gene3D" id="2.120.10.30">
    <property type="entry name" value="TolB, C-terminal domain"/>
    <property type="match status" value="1"/>
</dbReference>
<dbReference type="PANTHER" id="PTHR19328:SF13">
    <property type="entry name" value="HIPL1 PROTEIN"/>
    <property type="match status" value="1"/>
</dbReference>
<evidence type="ECO:0000256" key="1">
    <source>
        <dbReference type="SAM" id="MobiDB-lite"/>
    </source>
</evidence>
<feature type="region of interest" description="Disordered" evidence="1">
    <location>
        <begin position="291"/>
        <end position="325"/>
    </location>
</feature>
<evidence type="ECO:0000259" key="3">
    <source>
        <dbReference type="Pfam" id="PF07995"/>
    </source>
</evidence>
<reference evidence="4" key="1">
    <citation type="submission" date="2020-05" db="EMBL/GenBank/DDBJ databases">
        <authorList>
            <person name="Chiriac C."/>
            <person name="Salcher M."/>
            <person name="Ghai R."/>
            <person name="Kavagutti S V."/>
        </authorList>
    </citation>
    <scope>NUCLEOTIDE SEQUENCE</scope>
</reference>
<feature type="transmembrane region" description="Helical" evidence="2">
    <location>
        <begin position="12"/>
        <end position="30"/>
    </location>
</feature>
<dbReference type="SUPFAM" id="SSF50952">
    <property type="entry name" value="Soluble quinoprotein glucose dehydrogenase"/>
    <property type="match status" value="1"/>
</dbReference>
<keyword evidence="2" id="KW-1133">Transmembrane helix</keyword>
<dbReference type="InterPro" id="IPR012938">
    <property type="entry name" value="Glc/Sorbosone_DH"/>
</dbReference>
<dbReference type="PANTHER" id="PTHR19328">
    <property type="entry name" value="HEDGEHOG-INTERACTING PROTEIN"/>
    <property type="match status" value="1"/>
</dbReference>
<dbReference type="InterPro" id="IPR011041">
    <property type="entry name" value="Quinoprot_gluc/sorb_DH_b-prop"/>
</dbReference>
<dbReference type="InterPro" id="IPR011042">
    <property type="entry name" value="6-blade_b-propeller_TolB-like"/>
</dbReference>
<sequence length="436" mass="47286">MPKTKKQYKDPLFEFVIVGALVLGAVSAMGSSNQANKPTVDPGPVAVEKSYAVPTGKTKTLITGLRAPWELLFLPDGQALIDERDSGTISQIDKDLKLRKVAFTSTTPPCVKFCEGGTLGMTYAADRPDGKLSLFVFLTTLKDNRILKYDLDSDEAGNWSLANKRVVLSGIDRSGLSTTHNGGRLAIGPDGKLWVSLGDAGMSGSTSQNWDRLAGSVLRVNLDGSVPSDNPRPGKYAWAKGLRDTQGMAWDNYGNMWTTEFGQDTWDELNLMEKGKNYGWPKAEGFYKYVPTPLPPGNPGSDNQGTAESPAPKPTIPSMPSDKDLMKDSRYTAPYLTWHPVDAACSGIAFVRGSLISACLRGGKLWVIPVLGDKKLGEPQAFFAGKFGRLRKATLAPDGSIWIITSNKDGRGGWSKGGENPKDDRVIRVEMKDVTY</sequence>
<evidence type="ECO:0000256" key="2">
    <source>
        <dbReference type="SAM" id="Phobius"/>
    </source>
</evidence>